<dbReference type="GO" id="GO:0046872">
    <property type="term" value="F:metal ion binding"/>
    <property type="evidence" value="ECO:0007669"/>
    <property type="project" value="UniProtKB-KW"/>
</dbReference>
<evidence type="ECO:0000256" key="3">
    <source>
        <dbReference type="ARBA" id="ARBA00022448"/>
    </source>
</evidence>
<dbReference type="InterPro" id="IPR017900">
    <property type="entry name" value="4Fe4S_Fe_S_CS"/>
</dbReference>
<evidence type="ECO:0000256" key="1">
    <source>
        <dbReference type="ARBA" id="ARBA00001966"/>
    </source>
</evidence>
<dbReference type="AlphaFoldDB" id="A0A1F6H1X2"/>
<dbReference type="PROSITE" id="PS51379">
    <property type="entry name" value="4FE4S_FER_2"/>
    <property type="match status" value="2"/>
</dbReference>
<keyword evidence="4" id="KW-0004">4Fe-4S</keyword>
<organism evidence="13 14">
    <name type="scientific">Candidatus Lambdaproteobacteria bacterium RIFOXYD2_FULL_56_26</name>
    <dbReference type="NCBI Taxonomy" id="1817773"/>
    <lineage>
        <taxon>Bacteria</taxon>
        <taxon>Pseudomonadati</taxon>
        <taxon>Pseudomonadota</taxon>
        <taxon>Candidatus Lambdaproteobacteria</taxon>
    </lineage>
</organism>
<evidence type="ECO:0000256" key="7">
    <source>
        <dbReference type="ARBA" id="ARBA00022982"/>
    </source>
</evidence>
<keyword evidence="5" id="KW-0479">Metal-binding</keyword>
<feature type="domain" description="4Fe-4S ferredoxin-type" evidence="12">
    <location>
        <begin position="65"/>
        <end position="95"/>
    </location>
</feature>
<sequence length="97" mass="10452">MTMPLYESKRKNGSSYLPEFIGQIKAENCIGCGRCYKVCGQGVFALVERADLGLEDDDYEDEGAMVMSLADDGNCIGCKACGRVCPKGCHEFISPAA</sequence>
<evidence type="ECO:0000256" key="4">
    <source>
        <dbReference type="ARBA" id="ARBA00022485"/>
    </source>
</evidence>
<accession>A0A1F6H1X2</accession>
<evidence type="ECO:0000256" key="8">
    <source>
        <dbReference type="ARBA" id="ARBA00023004"/>
    </source>
</evidence>
<feature type="domain" description="4Fe-4S ferredoxin-type" evidence="12">
    <location>
        <begin position="20"/>
        <end position="49"/>
    </location>
</feature>
<evidence type="ECO:0000259" key="12">
    <source>
        <dbReference type="PROSITE" id="PS51379"/>
    </source>
</evidence>
<dbReference type="InterPro" id="IPR017896">
    <property type="entry name" value="4Fe4S_Fe-S-bd"/>
</dbReference>
<keyword evidence="6" id="KW-0677">Repeat</keyword>
<proteinExistence type="predicted"/>
<dbReference type="EMBL" id="MFNF01000004">
    <property type="protein sequence ID" value="OGH04365.1"/>
    <property type="molecule type" value="Genomic_DNA"/>
</dbReference>
<dbReference type="Pfam" id="PF12838">
    <property type="entry name" value="Fer4_7"/>
    <property type="match status" value="1"/>
</dbReference>
<evidence type="ECO:0000256" key="6">
    <source>
        <dbReference type="ARBA" id="ARBA00022737"/>
    </source>
</evidence>
<name>A0A1F6H1X2_9PROT</name>
<dbReference type="InterPro" id="IPR014283">
    <property type="entry name" value="FdIII_4_nif"/>
</dbReference>
<protein>
    <recommendedName>
        <fullName evidence="11">Ferredoxin III</fullName>
    </recommendedName>
</protein>
<evidence type="ECO:0000256" key="2">
    <source>
        <dbReference type="ARBA" id="ARBA00003532"/>
    </source>
</evidence>
<comment type="caution">
    <text evidence="13">The sequence shown here is derived from an EMBL/GenBank/DDBJ whole genome shotgun (WGS) entry which is preliminary data.</text>
</comment>
<evidence type="ECO:0000256" key="5">
    <source>
        <dbReference type="ARBA" id="ARBA00022723"/>
    </source>
</evidence>
<dbReference type="GO" id="GO:0051539">
    <property type="term" value="F:4 iron, 4 sulfur cluster binding"/>
    <property type="evidence" value="ECO:0007669"/>
    <property type="project" value="UniProtKB-KW"/>
</dbReference>
<keyword evidence="7" id="KW-0249">Electron transport</keyword>
<keyword evidence="9" id="KW-0411">Iron-sulfur</keyword>
<keyword evidence="10" id="KW-0535">Nitrogen fixation</keyword>
<dbReference type="PANTHER" id="PTHR43687">
    <property type="entry name" value="ADENYLYLSULFATE REDUCTASE, BETA SUBUNIT"/>
    <property type="match status" value="1"/>
</dbReference>
<evidence type="ECO:0000313" key="14">
    <source>
        <dbReference type="Proteomes" id="UP000177583"/>
    </source>
</evidence>
<dbReference type="Proteomes" id="UP000177583">
    <property type="component" value="Unassembled WGS sequence"/>
</dbReference>
<comment type="function">
    <text evidence="2">Ferredoxins are iron-sulfur proteins that transfer electrons in a wide variety of metabolic reactions.</text>
</comment>
<dbReference type="Gene3D" id="3.30.70.20">
    <property type="match status" value="1"/>
</dbReference>
<comment type="cofactor">
    <cofactor evidence="1">
        <name>[4Fe-4S] cluster</name>
        <dbReference type="ChEBI" id="CHEBI:49883"/>
    </cofactor>
</comment>
<gene>
    <name evidence="13" type="ORF">A2557_10990</name>
</gene>
<evidence type="ECO:0000256" key="10">
    <source>
        <dbReference type="ARBA" id="ARBA00023231"/>
    </source>
</evidence>
<keyword evidence="3" id="KW-0813">Transport</keyword>
<dbReference type="NCBIfam" id="TIGR02936">
    <property type="entry name" value="fdxN_nitrog"/>
    <property type="match status" value="1"/>
</dbReference>
<dbReference type="PANTHER" id="PTHR43687:SF1">
    <property type="entry name" value="FERREDOXIN III"/>
    <property type="match status" value="1"/>
</dbReference>
<evidence type="ECO:0000256" key="11">
    <source>
        <dbReference type="ARBA" id="ARBA00030616"/>
    </source>
</evidence>
<evidence type="ECO:0000313" key="13">
    <source>
        <dbReference type="EMBL" id="OGH04365.1"/>
    </source>
</evidence>
<dbReference type="InterPro" id="IPR050572">
    <property type="entry name" value="Fe-S_Ferredoxin"/>
</dbReference>
<dbReference type="PROSITE" id="PS00198">
    <property type="entry name" value="4FE4S_FER_1"/>
    <property type="match status" value="1"/>
</dbReference>
<evidence type="ECO:0000256" key="9">
    <source>
        <dbReference type="ARBA" id="ARBA00023014"/>
    </source>
</evidence>
<reference evidence="13 14" key="1">
    <citation type="journal article" date="2016" name="Nat. Commun.">
        <title>Thousands of microbial genomes shed light on interconnected biogeochemical processes in an aquifer system.</title>
        <authorList>
            <person name="Anantharaman K."/>
            <person name="Brown C.T."/>
            <person name="Hug L.A."/>
            <person name="Sharon I."/>
            <person name="Castelle C.J."/>
            <person name="Probst A.J."/>
            <person name="Thomas B.C."/>
            <person name="Singh A."/>
            <person name="Wilkins M.J."/>
            <person name="Karaoz U."/>
            <person name="Brodie E.L."/>
            <person name="Williams K.H."/>
            <person name="Hubbard S.S."/>
            <person name="Banfield J.F."/>
        </authorList>
    </citation>
    <scope>NUCLEOTIDE SEQUENCE [LARGE SCALE GENOMIC DNA]</scope>
</reference>
<dbReference type="SUPFAM" id="SSF46548">
    <property type="entry name" value="alpha-helical ferredoxin"/>
    <property type="match status" value="1"/>
</dbReference>
<keyword evidence="8" id="KW-0408">Iron</keyword>